<dbReference type="GO" id="GO:0071949">
    <property type="term" value="F:FAD binding"/>
    <property type="evidence" value="ECO:0007669"/>
    <property type="project" value="InterPro"/>
</dbReference>
<dbReference type="PRINTS" id="PR00420">
    <property type="entry name" value="RNGMNOXGNASE"/>
</dbReference>
<accession>A0A0D2CL32</accession>
<organism evidence="7 8">
    <name type="scientific">Exophiala xenobiotica</name>
    <dbReference type="NCBI Taxonomy" id="348802"/>
    <lineage>
        <taxon>Eukaryota</taxon>
        <taxon>Fungi</taxon>
        <taxon>Dikarya</taxon>
        <taxon>Ascomycota</taxon>
        <taxon>Pezizomycotina</taxon>
        <taxon>Eurotiomycetes</taxon>
        <taxon>Chaetothyriomycetidae</taxon>
        <taxon>Chaetothyriales</taxon>
        <taxon>Herpotrichiellaceae</taxon>
        <taxon>Exophiala</taxon>
    </lineage>
</organism>
<evidence type="ECO:0000256" key="2">
    <source>
        <dbReference type="ARBA" id="ARBA00022630"/>
    </source>
</evidence>
<keyword evidence="4" id="KW-0560">Oxidoreductase</keyword>
<dbReference type="EMBL" id="KN847322">
    <property type="protein sequence ID" value="KIW50502.1"/>
    <property type="molecule type" value="Genomic_DNA"/>
</dbReference>
<keyword evidence="2" id="KW-0285">Flavoprotein</keyword>
<dbReference type="GO" id="GO:0004497">
    <property type="term" value="F:monooxygenase activity"/>
    <property type="evidence" value="ECO:0007669"/>
    <property type="project" value="UniProtKB-KW"/>
</dbReference>
<protein>
    <recommendedName>
        <fullName evidence="6">FAD-binding domain-containing protein</fullName>
    </recommendedName>
</protein>
<evidence type="ECO:0000256" key="4">
    <source>
        <dbReference type="ARBA" id="ARBA00023002"/>
    </source>
</evidence>
<evidence type="ECO:0000313" key="8">
    <source>
        <dbReference type="Proteomes" id="UP000054342"/>
    </source>
</evidence>
<dbReference type="PANTHER" id="PTHR13789">
    <property type="entry name" value="MONOOXYGENASE"/>
    <property type="match status" value="1"/>
</dbReference>
<dbReference type="STRING" id="348802.A0A0D2CL32"/>
<feature type="domain" description="FAD-binding" evidence="6">
    <location>
        <begin position="2"/>
        <end position="325"/>
    </location>
</feature>
<keyword evidence="5" id="KW-0503">Monooxygenase</keyword>
<dbReference type="PANTHER" id="PTHR13789:SF311">
    <property type="entry name" value="HYDROXYLASE, PUTATIVE (AFU_ORTHOLOGUE AFUA_5G10180)-RELATED"/>
    <property type="match status" value="1"/>
</dbReference>
<dbReference type="Gene3D" id="3.50.50.60">
    <property type="entry name" value="FAD/NAD(P)-binding domain"/>
    <property type="match status" value="1"/>
</dbReference>
<keyword evidence="8" id="KW-1185">Reference proteome</keyword>
<dbReference type="SUPFAM" id="SSF51905">
    <property type="entry name" value="FAD/NAD(P)-binding domain"/>
    <property type="match status" value="1"/>
</dbReference>
<gene>
    <name evidence="7" type="ORF">PV05_09306</name>
</gene>
<dbReference type="Proteomes" id="UP000054342">
    <property type="component" value="Unassembled WGS sequence"/>
</dbReference>
<dbReference type="GeneID" id="25331214"/>
<dbReference type="AlphaFoldDB" id="A0A0D2CL32"/>
<dbReference type="Pfam" id="PF01494">
    <property type="entry name" value="FAD_binding_3"/>
    <property type="match status" value="1"/>
</dbReference>
<name>A0A0D2CL32_9EURO</name>
<dbReference type="OrthoDB" id="1878542at2759"/>
<dbReference type="HOGENOM" id="CLU_009665_19_3_1"/>
<sequence>MKVIIVGAGLGGLACAISCRREGLDVLLLERAPKILPIGAGIQVSANASRIARRLGVLPVLLERAIQPEKLEMRRYDNGSVLYIRPGRENMVQEYGSPWFVIHRADYHEVMMQEATRLGVKIRLGCTVEGLDFDKSQVLVQDGETLSADVIIGADGLWSTTRELLLGHESPPVETGDLAYRATLSREEIEALDDPEVKAIYDRQVVTVWLGPDKHCVFYPISQGKAYNLVLLRPDNMPAGARTIQGTVDEMRLSFEGWDMVLTKILSKISSVLKWKLCHHEELATWTKGCITLLGDACHPTLPYQGQGAAMAVEDGAVLGRLLGLLNSEPLFKGTSTNFIPEILNLYETIRKSRTTINVQGATANRFWYHLADGPMQEKRDAALRGGPDSTGWCFLRPDYWKDLIGFDAVADAERAFEEWLFQKKKSIQLAEDQKGRPMAQL</sequence>
<dbReference type="InterPro" id="IPR036188">
    <property type="entry name" value="FAD/NAD-bd_sf"/>
</dbReference>
<evidence type="ECO:0000256" key="3">
    <source>
        <dbReference type="ARBA" id="ARBA00022827"/>
    </source>
</evidence>
<dbReference type="PROSITE" id="PS51257">
    <property type="entry name" value="PROKAR_LIPOPROTEIN"/>
    <property type="match status" value="1"/>
</dbReference>
<dbReference type="RefSeq" id="XP_013311086.1">
    <property type="nucleotide sequence ID" value="XM_013455632.1"/>
</dbReference>
<dbReference type="InterPro" id="IPR002938">
    <property type="entry name" value="FAD-bd"/>
</dbReference>
<keyword evidence="3" id="KW-0274">FAD</keyword>
<evidence type="ECO:0000256" key="1">
    <source>
        <dbReference type="ARBA" id="ARBA00007992"/>
    </source>
</evidence>
<dbReference type="InterPro" id="IPR050493">
    <property type="entry name" value="FAD-dep_Monooxygenase_BioMet"/>
</dbReference>
<comment type="similarity">
    <text evidence="1">Belongs to the paxM FAD-dependent monooxygenase family.</text>
</comment>
<evidence type="ECO:0000259" key="6">
    <source>
        <dbReference type="Pfam" id="PF01494"/>
    </source>
</evidence>
<evidence type="ECO:0000313" key="7">
    <source>
        <dbReference type="EMBL" id="KIW50502.1"/>
    </source>
</evidence>
<dbReference type="FunFam" id="3.50.50.60:FF:000115">
    <property type="entry name" value="Salicylate hydroxylase, putative"/>
    <property type="match status" value="1"/>
</dbReference>
<reference evidence="7 8" key="1">
    <citation type="submission" date="2015-01" db="EMBL/GenBank/DDBJ databases">
        <title>The Genome Sequence of Exophiala xenobiotica CBS118157.</title>
        <authorList>
            <consortium name="The Broad Institute Genomics Platform"/>
            <person name="Cuomo C."/>
            <person name="de Hoog S."/>
            <person name="Gorbushina A."/>
            <person name="Stielow B."/>
            <person name="Teixiera M."/>
            <person name="Abouelleil A."/>
            <person name="Chapman S.B."/>
            <person name="Priest M."/>
            <person name="Young S.K."/>
            <person name="Wortman J."/>
            <person name="Nusbaum C."/>
            <person name="Birren B."/>
        </authorList>
    </citation>
    <scope>NUCLEOTIDE SEQUENCE [LARGE SCALE GENOMIC DNA]</scope>
    <source>
        <strain evidence="7 8">CBS 118157</strain>
    </source>
</reference>
<proteinExistence type="inferred from homology"/>
<evidence type="ECO:0000256" key="5">
    <source>
        <dbReference type="ARBA" id="ARBA00023033"/>
    </source>
</evidence>
<dbReference type="SUPFAM" id="SSF54373">
    <property type="entry name" value="FAD-linked reductases, C-terminal domain"/>
    <property type="match status" value="1"/>
</dbReference>